<evidence type="ECO:0000256" key="1">
    <source>
        <dbReference type="SAM" id="MobiDB-lite"/>
    </source>
</evidence>
<keyword evidence="2" id="KW-0472">Membrane</keyword>
<feature type="region of interest" description="Disordered" evidence="1">
    <location>
        <begin position="119"/>
        <end position="159"/>
    </location>
</feature>
<keyword evidence="4" id="KW-1185">Reference proteome</keyword>
<feature type="transmembrane region" description="Helical" evidence="2">
    <location>
        <begin position="6"/>
        <end position="28"/>
    </location>
</feature>
<protein>
    <submittedName>
        <fullName evidence="3">Uncharacterized protein</fullName>
    </submittedName>
</protein>
<evidence type="ECO:0000256" key="2">
    <source>
        <dbReference type="SAM" id="Phobius"/>
    </source>
</evidence>
<dbReference type="EMBL" id="JAFNEN010000608">
    <property type="protein sequence ID" value="KAG8179678.1"/>
    <property type="molecule type" value="Genomic_DNA"/>
</dbReference>
<reference evidence="3 4" key="1">
    <citation type="journal article" date="2022" name="Nat. Ecol. Evol.">
        <title>A masculinizing supergene underlies an exaggerated male reproductive morph in a spider.</title>
        <authorList>
            <person name="Hendrickx F."/>
            <person name="De Corte Z."/>
            <person name="Sonet G."/>
            <person name="Van Belleghem S.M."/>
            <person name="Kostlbacher S."/>
            <person name="Vangestel C."/>
        </authorList>
    </citation>
    <scope>NUCLEOTIDE SEQUENCE [LARGE SCALE GENOMIC DNA]</scope>
    <source>
        <strain evidence="3">W744_W776</strain>
    </source>
</reference>
<feature type="compositionally biased region" description="Basic and acidic residues" evidence="1">
    <location>
        <begin position="148"/>
        <end position="159"/>
    </location>
</feature>
<dbReference type="AlphaFoldDB" id="A0AAV6U755"/>
<organism evidence="3 4">
    <name type="scientific">Oedothorax gibbosus</name>
    <dbReference type="NCBI Taxonomy" id="931172"/>
    <lineage>
        <taxon>Eukaryota</taxon>
        <taxon>Metazoa</taxon>
        <taxon>Ecdysozoa</taxon>
        <taxon>Arthropoda</taxon>
        <taxon>Chelicerata</taxon>
        <taxon>Arachnida</taxon>
        <taxon>Araneae</taxon>
        <taxon>Araneomorphae</taxon>
        <taxon>Entelegynae</taxon>
        <taxon>Araneoidea</taxon>
        <taxon>Linyphiidae</taxon>
        <taxon>Erigoninae</taxon>
        <taxon>Oedothorax</taxon>
    </lineage>
</organism>
<evidence type="ECO:0000313" key="4">
    <source>
        <dbReference type="Proteomes" id="UP000827092"/>
    </source>
</evidence>
<dbReference type="Proteomes" id="UP000827092">
    <property type="component" value="Unassembled WGS sequence"/>
</dbReference>
<comment type="caution">
    <text evidence="3">The sequence shown here is derived from an EMBL/GenBank/DDBJ whole genome shotgun (WGS) entry which is preliminary data.</text>
</comment>
<keyword evidence="2" id="KW-1133">Transmembrane helix</keyword>
<sequence>MITWKALTVFVGSPFTVASVTITLWLLWWHKLVTHKFQIQKKRTLTFAEEFNSIIAKFLGGKRINYCLGESYKARCNATAVSHNTRTPLSEVLGVVKKSRVGKFVQKYERSMSRIRAAAAKRRKKKMSRKTLFPNTPRDSKSYGPQSEKPDMPEELYSEKKERFLTTLQVTAERRDKIE</sequence>
<proteinExistence type="predicted"/>
<keyword evidence="2" id="KW-0812">Transmembrane</keyword>
<name>A0AAV6U755_9ARAC</name>
<feature type="compositionally biased region" description="Basic residues" evidence="1">
    <location>
        <begin position="119"/>
        <end position="129"/>
    </location>
</feature>
<evidence type="ECO:0000313" key="3">
    <source>
        <dbReference type="EMBL" id="KAG8179678.1"/>
    </source>
</evidence>
<accession>A0AAV6U755</accession>
<gene>
    <name evidence="3" type="ORF">JTE90_021275</name>
</gene>